<dbReference type="EMBL" id="JAOPHQ010002615">
    <property type="protein sequence ID" value="KAK0146149.1"/>
    <property type="molecule type" value="Genomic_DNA"/>
</dbReference>
<evidence type="ECO:0000259" key="1">
    <source>
        <dbReference type="Pfam" id="PF21788"/>
    </source>
</evidence>
<dbReference type="Proteomes" id="UP001174136">
    <property type="component" value="Unassembled WGS sequence"/>
</dbReference>
<dbReference type="Pfam" id="PF21788">
    <property type="entry name" value="TNP-like_GBD"/>
    <property type="match status" value="1"/>
</dbReference>
<protein>
    <recommendedName>
        <fullName evidence="1">Transposable element P transposase-like GTP-binding insertion domain-containing protein</fullName>
    </recommendedName>
</protein>
<comment type="caution">
    <text evidence="2">The sequence shown here is derived from an EMBL/GenBank/DDBJ whole genome shotgun (WGS) entry which is preliminary data.</text>
</comment>
<organism evidence="2 3">
    <name type="scientific">Merluccius polli</name>
    <name type="common">Benguela hake</name>
    <name type="synonym">Merluccius cadenati</name>
    <dbReference type="NCBI Taxonomy" id="89951"/>
    <lineage>
        <taxon>Eukaryota</taxon>
        <taxon>Metazoa</taxon>
        <taxon>Chordata</taxon>
        <taxon>Craniata</taxon>
        <taxon>Vertebrata</taxon>
        <taxon>Euteleostomi</taxon>
        <taxon>Actinopterygii</taxon>
        <taxon>Neopterygii</taxon>
        <taxon>Teleostei</taxon>
        <taxon>Neoteleostei</taxon>
        <taxon>Acanthomorphata</taxon>
        <taxon>Zeiogadaria</taxon>
        <taxon>Gadariae</taxon>
        <taxon>Gadiformes</taxon>
        <taxon>Gadoidei</taxon>
        <taxon>Merlucciidae</taxon>
        <taxon>Merluccius</taxon>
    </lineage>
</organism>
<accession>A0AA47MTT5</accession>
<dbReference type="PANTHER" id="PTHR35385:SF2">
    <property type="entry name" value="PROTEIN B, PUTATIVE-RELATED"/>
    <property type="match status" value="1"/>
</dbReference>
<keyword evidence="3" id="KW-1185">Reference proteome</keyword>
<dbReference type="AlphaFoldDB" id="A0AA47MTT5"/>
<dbReference type="PROSITE" id="PS51257">
    <property type="entry name" value="PROKAR_LIPOPROTEIN"/>
    <property type="match status" value="1"/>
</dbReference>
<gene>
    <name evidence="2" type="ORF">N1851_014549</name>
</gene>
<proteinExistence type="predicted"/>
<evidence type="ECO:0000313" key="2">
    <source>
        <dbReference type="EMBL" id="KAK0146149.1"/>
    </source>
</evidence>
<dbReference type="PANTHER" id="PTHR35385">
    <property type="entry name" value="PROTEIN B, PUTATIVE-RELATED-RELATED"/>
    <property type="match status" value="1"/>
</dbReference>
<dbReference type="InterPro" id="IPR048366">
    <property type="entry name" value="TNP-like_GBD"/>
</dbReference>
<name>A0AA47MTT5_MERPO</name>
<feature type="domain" description="Transposable element P transposase-like GTP-binding insertion" evidence="1">
    <location>
        <begin position="87"/>
        <end position="172"/>
    </location>
</feature>
<evidence type="ECO:0000313" key="3">
    <source>
        <dbReference type="Proteomes" id="UP001174136"/>
    </source>
</evidence>
<sequence>MRRQFIAPAKRMTLSEADHHSKMAAPNLVSATIGCSVRRGVMSHDSSDFVLTCAPCEKLLTSMSEVRKRKQDSREQAESTSTKIATTDLVSYQEGMALKLAPNLSRAILEPNHFEKMKVSSAMHIFSEWTSAALKYLVEEEQRPESNLTTSWFLEKMDHWFDLMSSRHVICNWRGLKRPTTYPESFSLLHIQLLKDCLPDSYDYHVCDYKTISETGDHVNFRATLWMALSTEDEIKLWLKSHTVTWRVDRTDPGKGQKVLFKVDFRCQHKKRPRGIEKVPGRS</sequence>
<reference evidence="2" key="1">
    <citation type="journal article" date="2023" name="Front. Mar. Sci.">
        <title>A new Merluccius polli reference genome to investigate the effects of global change in West African waters.</title>
        <authorList>
            <person name="Mateo J.L."/>
            <person name="Blanco-Fernandez C."/>
            <person name="Garcia-Vazquez E."/>
            <person name="Machado-Schiaffino G."/>
        </authorList>
    </citation>
    <scope>NUCLEOTIDE SEQUENCE</scope>
    <source>
        <strain evidence="2">C29</strain>
        <tissue evidence="2">Fin</tissue>
    </source>
</reference>